<feature type="coiled-coil region" evidence="1">
    <location>
        <begin position="1209"/>
        <end position="1236"/>
    </location>
</feature>
<dbReference type="PANTHER" id="PTHR18887">
    <property type="entry name" value="GOLGI-ASSOCIATED PROTEIN GCP360-RELATED"/>
    <property type="match status" value="1"/>
</dbReference>
<reference evidence="5" key="3">
    <citation type="submission" date="2025-08" db="UniProtKB">
        <authorList>
            <consortium name="RefSeq"/>
        </authorList>
    </citation>
    <scope>IDENTIFICATION</scope>
    <source>
        <strain evidence="5">17A/GY</strain>
        <tissue evidence="5">Liver</tissue>
    </source>
</reference>
<feature type="region of interest" description="Disordered" evidence="2">
    <location>
        <begin position="2403"/>
        <end position="2433"/>
    </location>
</feature>
<dbReference type="KEGG" id="cge:100764942"/>
<evidence type="ECO:0000256" key="3">
    <source>
        <dbReference type="SAM" id="Phobius"/>
    </source>
</evidence>
<keyword evidence="4" id="KW-1185">Reference proteome</keyword>
<feature type="coiled-coil region" evidence="1">
    <location>
        <begin position="3629"/>
        <end position="3684"/>
    </location>
</feature>
<dbReference type="CTD" id="2804"/>
<dbReference type="RefSeq" id="XP_027268520.1">
    <property type="nucleotide sequence ID" value="XM_027412719.2"/>
</dbReference>
<keyword evidence="3" id="KW-0472">Membrane</keyword>
<feature type="coiled-coil region" evidence="1">
    <location>
        <begin position="2903"/>
        <end position="2986"/>
    </location>
</feature>
<keyword evidence="3" id="KW-1133">Transmembrane helix</keyword>
<feature type="coiled-coil region" evidence="1">
    <location>
        <begin position="3756"/>
        <end position="3790"/>
    </location>
</feature>
<dbReference type="Proteomes" id="UP001108280">
    <property type="component" value="Chromosome 4"/>
</dbReference>
<feature type="coiled-coil region" evidence="1">
    <location>
        <begin position="1788"/>
        <end position="1875"/>
    </location>
</feature>
<feature type="coiled-coil region" evidence="1">
    <location>
        <begin position="1319"/>
        <end position="1535"/>
    </location>
</feature>
<protein>
    <submittedName>
        <fullName evidence="5">Golgin subfamily B member 1 isoform X11</fullName>
    </submittedName>
</protein>
<dbReference type="GO" id="GO:0005793">
    <property type="term" value="C:endoplasmic reticulum-Golgi intermediate compartment"/>
    <property type="evidence" value="ECO:0007669"/>
    <property type="project" value="TreeGrafter"/>
</dbReference>
<feature type="coiled-coil region" evidence="1">
    <location>
        <begin position="1933"/>
        <end position="1967"/>
    </location>
</feature>
<evidence type="ECO:0000313" key="5">
    <source>
        <dbReference type="RefSeq" id="XP_027268520.1"/>
    </source>
</evidence>
<gene>
    <name evidence="5" type="primary">Golgb1</name>
</gene>
<evidence type="ECO:0000256" key="2">
    <source>
        <dbReference type="SAM" id="MobiDB-lite"/>
    </source>
</evidence>
<accession>A0A9J7JGC2</accession>
<dbReference type="GeneID" id="100764942"/>
<dbReference type="OrthoDB" id="9904168at2759"/>
<sequence>MLSRLSGLANIVIHELSGNNYGQNMTAPLEAASDMELDNSIQEDILQRLADSEKLVVELKDIIKQKDVQLQQKDEVLQEERKAADIKIKKIKLHAKAKFTALNKHVEELKAQGGTASPTEQQAEEQPSKLDKSSAEMEEFVLMKQQLQEKEELINTLQTQLSQTQAEQAAQLDKRSAEMEEFVLMKQQLQEKEELINTLQTQLSQTQAEQAAQLDKRSAEMEEFVLMKQQLQEKEELIKTLQTQLSQTQAEQAAQLDKRSAEMEEFVLMKQQLQEKEELINTLQTQLSQTQAEQAAQLDKSSAEMEEFILMKQQLQKKEELINTLQTQLSQTQAEQAAQLDKRSAEMEEFVLMKQQLQEKEELINTLQTQLSQTQAEQAAQLDKSSAEMEKFFLMKQQLQEKEELINTLQTQLSQTQAEQAAQLDKSSAEMEKFVLMIQEKEELINTLQTQLSKTQAEQAAQLDKSSAEMEKFVLMKQQLQEKEELINTLKTQHSQTQAEQAAQLDKSSAEMEKFVLMLQEKEELINTLQTQLSQTQAEQAAQLDKSSAEMEKFVLMLQEKKELINTLQTQLSQTQAEQAAQLDKSSAEMEKFFLMKQQLQEKEELINTLKTQHSQTQAEQAAQLDKSSAEMEKFVLMIQEKEELINTLQTQLSQTQAEQAAQLDKSSAEMEKFVLMIQEKEELINTLQTQLSQTQAEQAAQLDKSSAEMEKFVLMIQEKEELINTLQTQLSQTQAEQAAQLDKSSAEMEKFVLMLQEKKELINTLQTQLSQTQAEQAAQLDKSSAEMEKFFLMKQQLQEKEELINTLKTQHSQTQAEQAAQLDKSSAEMEKFVLMIQEKEELINTLQTQLSQTQAEQAAQLSSMQQVVREKDARFETQVRLHEDELLQLVTQSDVETEMQQKLRVMQRKLEEHEEALLGRAQVVELLQQELTLAEQKNEALSHQLLQLEAENGTLKNTIETERQESKILMEKVELEVAERKLSFHNQQEEMHQLQGKLEQASQAQAELETQYSALEQRHRAEMEEKDAYILSLQKTEQELQSACDALKEENSELLREKSEQAAESARAIEQLEDQLQQKSKEIRQFVDIPNLQKHETASQTSLPDVYNEGTQAVTEENITSLQKRVMELEDEKRALLLCTVELEELKAENEKLSSQITLLETKNRSGETDGAVCEVPDVTQFSKSDSLTKKSGQDDPENTFSQKHKELSVLLVEMTEAQEEIAFLKSQLQGKRSDGNSEVLDQKEVKVLESEGPLSVTAGDSPFMLNEESSVPAAEKEEQDSTKDQPPPSEAGSPNEAAVDLKSSSVPDACQCHQSELESLKTQIFKLETSLHKAEEIHEKNLDEKDKEISSLTELIDELKKKAEDAHSTLTVLSEERDQLLSRIKELDVLAELRAQVQELQSSLAEAEKQRGLDYESQKTQHNLLTEQIHSLSIEAKSKDVKIEALQKELDDVQIQCSQQDTQIKSLQSQLQKKESEVIERAEHVKNISEKVEELSQALSQKELEVARMDQLLVEKKKDVETLQQTIQEKDQQVTELSFSMTEKMVQLNEEKFSLGVEIKTLKEQLNVLSRAEEAKKEQVEESHGVISNHSHDESSPVGLLSKEALQQELELLRKESELRKRKLHAALIHRKELLQKVGTLEEELAKAKEECRKEIAHGESEKRKLEPYRENKDDPEKCETSKCREIEVSLKQTISEKEVELQHIKRDLKERMAAEEELQAVVQQMNQNLQDKTKQIDLLQVEISENQATIQKLTTGAKDAGDSAAPVKETHVSSPPSAGSGEHWTADLEGKTSDLEKEKEQLQKKLQEALTSRKVILKKAQEREKHLKEELGKQKDAYSLLQEQFDKQSKEIENMGNQLRQLQIEARESSDSKLPGTNQWEPGLPIQGFEEVSLEDTEQQPAQPAAEFDLHITQPSCPGDAEALQATVSVAQIKAQLIEMEVEKEELELKVSSTASELTKKSEEVFLLQEQISKQGLEIQTWKTASHEAEAHAEILQHELESSKLKLAGLEHLKTLQHELDELQKHMAQKEEEVSYLSGQLSEKEETLTKVQAEMLEQEHLIKALHTQMDMHAKDYEERLKQSQLELCQLKQKSEQVEDETKAKQQIHRKLQAALISRKEALKENKTLQEELSSARDAVEHLTKSLADVESQISVQNKEKDAFLRKLALLQEERDKLIVEVDRSLLENQSLGGSCESLKLALEGLTEDKEKLMKELESLRCSKMAEITEWQEKHKELQKEYEVLLQSYENVSNEAERIQHVVESVRQEKQELYGKLRSIETDKKETEKQLQDAEHEMEEMKEKMRKFAKSKQQKILELEEENDRLRAEAQPIGGAKESMEALLSSNSSLKEELERVKLEYKTLSKEFEALMAEKDILSEEIQGLKHQVEDGILKQASLEATEKSNEQKEETQAMVGKSQEQDSQSGSVKVEVPEGILSVTSAKPGISETFRSHDDINNYLQQLDQLNGRIAELEMEKQCDRELNRTLENEKNALLSQISAKDGELKLLEEEVAKINTLNQQIQEELSRVTKLKEMAEEEKDDLEERLMNQLAELNGSIGNYYQDVTDAQIKNEQLESEMQNLKKCMSELEEEKQQLVKEKTKVETEIRKEYLEKIQGAQKGAGNKSHAKELQELLKEKQQEVKQLQKDCIRYQEKISALEKTVKALEYVQTESQKDLDVTKGNLAQAVEHHKQAQEELSSFKVLLDDTQSEAARVLADNLRLKKELQSNKEAIKNQMKQKDEDLVRRLEQAEEKFLKEKINMQEKLDALHGEKTRVEDTLAEIQVTVAKKDKEMKQLQESLDSTMAQLAAFTKSMSSLQDDRDRVIDEAKKWEQKFGDAIQTKEKEIRLKEENCMALKDQLHQMSIHTEELKTNISRLEHDKEIWGSKAQTELQHQQKVCDTLQGENKELVSQLEETRQLYHNSMNEVAKLESELKDLKDQSSDLNNSLEKCKDHKEKLEGIIKQQEAEIQNCKFSYEQLETDLKASRELTGRLHDEIHMKEQKIVSLLSGKEEAVQVAVAELCQQHNKEIKELEHLLSQEEEENATLEEDNKKAVEKTNQLMETLENIRKENLEQKAQLNSFFKSMASLQDDRDRIISDYQQLEDRHLSVILEKDQLIQEAAAENNKLKEEIRGLRSHMDDLNSENAKLDAELIQYRQDLNEVIVIKDCQQKQLLDVQLLKNKELKNECAKLEEKLKGSEEARQSLQRSSDALQGDKQCLSTELESLKRQVAALQEEGTLGAQLKDKEEEVQRLNAALSSSQKRAAELEEELVCVQKEATRKVSEIEDKLKKELKHLHHDAGIMRNETETAEERVAELARDLVEMEQKLLMVTKENKDLMAQIQSFGRSMSSLQDSRDHATEELGDLKKKYEAVLKELTQLKEHKELRRESDVLSQAAFPLTTTENSLSHLEKLNQQLISKDEQLLHLSSQLEDCHNKVQSFSKAMTSLQTERDHLWSELEKFRKLEEGKQRAAAPSSPSSPAEMQSLKKAMSSLQNDRDRLLKELKNLQQQYLQMNQEVTNLRPLKAQLQEYQEQTKTLQMMKEKLRQENLNWQQELHQLRMEKDAWELHERQMKEQYIMAVSDKDQQLNHLQSLLRASSQTEILSTQSQRQVSLETSASLDGSQNLIHEAETLRTQLNDTLKENHQKELRIQQLNMRLSQLLEEKNILSIQLSDANQSLRENQHHYGDLFRHCAVLERQVHQLQARGPTNVDVAPGAPQEMSEVCRNSDPEATVEPQPSLAEVCSAQQELGELKKLLEEERDQRLTAENALSLAEEQIRRLQEHSEWDSARTPIIGACGSHETAVLIDLPGSTCRRTRSGAGWKRVLRSLCHSRTRVPLLAAMYLLMVHVLLILCFTGHL</sequence>
<feature type="coiled-coil region" evidence="1">
    <location>
        <begin position="1996"/>
        <end position="2390"/>
    </location>
</feature>
<reference evidence="4" key="1">
    <citation type="journal article" date="2018" name="Biotechnol. Bioeng.">
        <title>A reference genome of the Chinese hamster based on a hybrid assembly strategy.</title>
        <authorList>
            <person name="Rupp O."/>
            <person name="MacDonald M.L."/>
            <person name="Li S."/>
            <person name="Dhiman H."/>
            <person name="Polson S."/>
            <person name="Griep S."/>
            <person name="Heffner K."/>
            <person name="Hernandez I."/>
            <person name="Brinkrolf K."/>
            <person name="Jadhav V."/>
            <person name="Samoudi M."/>
            <person name="Hao H."/>
            <person name="Kingham B."/>
            <person name="Goesmann A."/>
            <person name="Betenbaugh M.J."/>
            <person name="Lewis N.E."/>
            <person name="Borth N."/>
            <person name="Lee K.H."/>
        </authorList>
    </citation>
    <scope>NUCLEOTIDE SEQUENCE [LARGE SCALE GENOMIC DNA]</scope>
    <source>
        <strain evidence="4">17A/GY</strain>
    </source>
</reference>
<feature type="compositionally biased region" description="Basic and acidic residues" evidence="2">
    <location>
        <begin position="2403"/>
        <end position="2414"/>
    </location>
</feature>
<name>A0A9J7JGC2_CRIGR</name>
<organism evidence="4 5">
    <name type="scientific">Cricetulus griseus</name>
    <name type="common">Chinese hamster</name>
    <name type="synonym">Cricetulus barabensis griseus</name>
    <dbReference type="NCBI Taxonomy" id="10029"/>
    <lineage>
        <taxon>Eukaryota</taxon>
        <taxon>Metazoa</taxon>
        <taxon>Chordata</taxon>
        <taxon>Craniata</taxon>
        <taxon>Vertebrata</taxon>
        <taxon>Euteleostomi</taxon>
        <taxon>Mammalia</taxon>
        <taxon>Eutheria</taxon>
        <taxon>Euarchontoglires</taxon>
        <taxon>Glires</taxon>
        <taxon>Rodentia</taxon>
        <taxon>Myomorpha</taxon>
        <taxon>Muroidea</taxon>
        <taxon>Cricetidae</taxon>
        <taxon>Cricetinae</taxon>
        <taxon>Cricetulus</taxon>
    </lineage>
</organism>
<feature type="coiled-coil region" evidence="1">
    <location>
        <begin position="1707"/>
        <end position="1745"/>
    </location>
</feature>
<evidence type="ECO:0000313" key="4">
    <source>
        <dbReference type="Proteomes" id="UP001108280"/>
    </source>
</evidence>
<keyword evidence="1" id="KW-0175">Coiled coil</keyword>
<feature type="compositionally biased region" description="Polar residues" evidence="2">
    <location>
        <begin position="114"/>
        <end position="125"/>
    </location>
</feature>
<feature type="transmembrane region" description="Helical" evidence="3">
    <location>
        <begin position="3843"/>
        <end position="3862"/>
    </location>
</feature>
<feature type="coiled-coil region" evidence="1">
    <location>
        <begin position="1561"/>
        <end position="1660"/>
    </location>
</feature>
<proteinExistence type="predicted"/>
<feature type="region of interest" description="Disordered" evidence="2">
    <location>
        <begin position="1253"/>
        <end position="1310"/>
    </location>
</feature>
<dbReference type="InterPro" id="IPR026202">
    <property type="entry name" value="GOLGB1"/>
</dbReference>
<dbReference type="PANTHER" id="PTHR18887:SF2">
    <property type="entry name" value="GOLGIN SUBFAMILY B MEMBER 1"/>
    <property type="match status" value="1"/>
</dbReference>
<reference evidence="4" key="2">
    <citation type="journal article" date="2020" name="Biotechnol. Bioeng.">
        <title>Chromosome-scale scaffolds for the Chinese hamster reference genome assembly to facilitate the study of the CHO epigenome.</title>
        <authorList>
            <person name="Hilliard W."/>
            <person name="MacDonald M."/>
            <person name="Lee K.H."/>
        </authorList>
    </citation>
    <scope>NUCLEOTIDE SEQUENCE [LARGE SCALE GENOMIC DNA]</scope>
    <source>
        <strain evidence="4">17A/GY</strain>
    </source>
</reference>
<feature type="compositionally biased region" description="Low complexity" evidence="2">
    <location>
        <begin position="3477"/>
        <end position="3487"/>
    </location>
</feature>
<feature type="coiled-coil region" evidence="1">
    <location>
        <begin position="897"/>
        <end position="1164"/>
    </location>
</feature>
<feature type="region of interest" description="Disordered" evidence="2">
    <location>
        <begin position="112"/>
        <end position="134"/>
    </location>
</feature>
<feature type="coiled-coil region" evidence="1">
    <location>
        <begin position="2459"/>
        <end position="2863"/>
    </location>
</feature>
<feature type="region of interest" description="Disordered" evidence="2">
    <location>
        <begin position="1759"/>
        <end position="1788"/>
    </location>
</feature>
<feature type="compositionally biased region" description="Basic and acidic residues" evidence="2">
    <location>
        <begin position="1276"/>
        <end position="1285"/>
    </location>
</feature>
<evidence type="ECO:0000256" key="1">
    <source>
        <dbReference type="SAM" id="Coils"/>
    </source>
</evidence>
<keyword evidence="3" id="KW-0812">Transmembrane</keyword>
<feature type="region of interest" description="Disordered" evidence="2">
    <location>
        <begin position="3471"/>
        <end position="3499"/>
    </location>
</feature>
<dbReference type="GO" id="GO:0016020">
    <property type="term" value="C:membrane"/>
    <property type="evidence" value="ECO:0007669"/>
    <property type="project" value="TreeGrafter"/>
</dbReference>
<dbReference type="GO" id="GO:0005801">
    <property type="term" value="C:cis-Golgi network"/>
    <property type="evidence" value="ECO:0007669"/>
    <property type="project" value="TreeGrafter"/>
</dbReference>
<feature type="coiled-coil region" evidence="1">
    <location>
        <begin position="3027"/>
        <end position="3435"/>
    </location>
</feature>